<evidence type="ECO:0000256" key="5">
    <source>
        <dbReference type="ARBA" id="ARBA00004692"/>
    </source>
</evidence>
<dbReference type="EC" id="2.7.1.156" evidence="14"/>
<evidence type="ECO:0000256" key="6">
    <source>
        <dbReference type="ARBA" id="ARBA00005159"/>
    </source>
</evidence>
<name>A0ABS5I1P2_9GAMM</name>
<dbReference type="NCBIfam" id="NF004469">
    <property type="entry name" value="PRK05800.1"/>
    <property type="match status" value="1"/>
</dbReference>
<dbReference type="CDD" id="cd00544">
    <property type="entry name" value="CobU"/>
    <property type="match status" value="1"/>
</dbReference>
<comment type="catalytic activity">
    <reaction evidence="2 14">
        <text>adenosylcob(III)inamide phosphate + GTP + H(+) = adenosylcob(III)inamide-GDP + diphosphate</text>
        <dbReference type="Rhea" id="RHEA:22712"/>
        <dbReference type="ChEBI" id="CHEBI:15378"/>
        <dbReference type="ChEBI" id="CHEBI:33019"/>
        <dbReference type="ChEBI" id="CHEBI:37565"/>
        <dbReference type="ChEBI" id="CHEBI:58502"/>
        <dbReference type="ChEBI" id="CHEBI:60487"/>
        <dbReference type="EC" id="2.7.7.62"/>
    </reaction>
</comment>
<evidence type="ECO:0000256" key="7">
    <source>
        <dbReference type="ARBA" id="ARBA00007490"/>
    </source>
</evidence>
<dbReference type="Proteomes" id="UP000811844">
    <property type="component" value="Unassembled WGS sequence"/>
</dbReference>
<evidence type="ECO:0000256" key="12">
    <source>
        <dbReference type="ARBA" id="ARBA00022840"/>
    </source>
</evidence>
<comment type="catalytic activity">
    <reaction evidence="1 14">
        <text>adenosylcob(III)inamide + ATP = adenosylcob(III)inamide phosphate + ADP + H(+)</text>
        <dbReference type="Rhea" id="RHEA:15769"/>
        <dbReference type="ChEBI" id="CHEBI:2480"/>
        <dbReference type="ChEBI" id="CHEBI:15378"/>
        <dbReference type="ChEBI" id="CHEBI:30616"/>
        <dbReference type="ChEBI" id="CHEBI:58502"/>
        <dbReference type="ChEBI" id="CHEBI:456216"/>
        <dbReference type="EC" id="2.7.1.156"/>
    </reaction>
</comment>
<evidence type="ECO:0000256" key="1">
    <source>
        <dbReference type="ARBA" id="ARBA00000312"/>
    </source>
</evidence>
<comment type="similarity">
    <text evidence="7 14">Belongs to the CobU/CobP family.</text>
</comment>
<evidence type="ECO:0000313" key="16">
    <source>
        <dbReference type="Proteomes" id="UP000811844"/>
    </source>
</evidence>
<evidence type="ECO:0000256" key="14">
    <source>
        <dbReference type="PIRNR" id="PIRNR006135"/>
    </source>
</evidence>
<comment type="pathway">
    <text evidence="6 14">Cofactor biosynthesis; adenosylcobalamin biosynthesis; adenosylcobalamin from cob(II)yrinate a,c-diamide: step 5/7.</text>
</comment>
<evidence type="ECO:0000256" key="9">
    <source>
        <dbReference type="ARBA" id="ARBA00022679"/>
    </source>
</evidence>
<evidence type="ECO:0000313" key="15">
    <source>
        <dbReference type="EMBL" id="MBR9727948.1"/>
    </source>
</evidence>
<keyword evidence="9 14" id="KW-0808">Transferase</keyword>
<keyword evidence="16" id="KW-1185">Reference proteome</keyword>
<evidence type="ECO:0000256" key="4">
    <source>
        <dbReference type="ARBA" id="ARBA00003889"/>
    </source>
</evidence>
<keyword evidence="8 14" id="KW-0169">Cobalamin biosynthesis</keyword>
<dbReference type="EMBL" id="JAAIKR010000006">
    <property type="protein sequence ID" value="MBR9727948.1"/>
    <property type="molecule type" value="Genomic_DNA"/>
</dbReference>
<evidence type="ECO:0000256" key="3">
    <source>
        <dbReference type="ARBA" id="ARBA00001522"/>
    </source>
</evidence>
<evidence type="ECO:0000256" key="8">
    <source>
        <dbReference type="ARBA" id="ARBA00022573"/>
    </source>
</evidence>
<keyword evidence="10 14" id="KW-0547">Nucleotide-binding</keyword>
<proteinExistence type="inferred from homology"/>
<keyword evidence="13 14" id="KW-0342">GTP-binding</keyword>
<dbReference type="InterPro" id="IPR027417">
    <property type="entry name" value="P-loop_NTPase"/>
</dbReference>
<dbReference type="SUPFAM" id="SSF52540">
    <property type="entry name" value="P-loop containing nucleoside triphosphate hydrolases"/>
    <property type="match status" value="1"/>
</dbReference>
<comment type="catalytic activity">
    <reaction evidence="3">
        <text>adenosylcob(III)inamide + GTP = adenosylcob(III)inamide phosphate + GDP + H(+)</text>
        <dbReference type="Rhea" id="RHEA:15765"/>
        <dbReference type="ChEBI" id="CHEBI:2480"/>
        <dbReference type="ChEBI" id="CHEBI:15378"/>
        <dbReference type="ChEBI" id="CHEBI:37565"/>
        <dbReference type="ChEBI" id="CHEBI:58189"/>
        <dbReference type="ChEBI" id="CHEBI:58502"/>
        <dbReference type="EC" id="2.7.1.156"/>
    </reaction>
</comment>
<dbReference type="PIRSF" id="PIRSF006135">
    <property type="entry name" value="CobU"/>
    <property type="match status" value="1"/>
</dbReference>
<dbReference type="GO" id="GO:0008820">
    <property type="term" value="F:cobinamide phosphate guanylyltransferase activity"/>
    <property type="evidence" value="ECO:0007669"/>
    <property type="project" value="UniProtKB-EC"/>
</dbReference>
<evidence type="ECO:0000256" key="10">
    <source>
        <dbReference type="ARBA" id="ARBA00022741"/>
    </source>
</evidence>
<gene>
    <name evidence="15" type="primary">cobU</name>
    <name evidence="15" type="ORF">G3R48_08115</name>
</gene>
<dbReference type="InterPro" id="IPR003203">
    <property type="entry name" value="CobU/CobP"/>
</dbReference>
<evidence type="ECO:0000256" key="13">
    <source>
        <dbReference type="ARBA" id="ARBA00023134"/>
    </source>
</evidence>
<dbReference type="Gene3D" id="3.40.50.300">
    <property type="entry name" value="P-loop containing nucleotide triphosphate hydrolases"/>
    <property type="match status" value="1"/>
</dbReference>
<evidence type="ECO:0000256" key="2">
    <source>
        <dbReference type="ARBA" id="ARBA00000711"/>
    </source>
</evidence>
<protein>
    <recommendedName>
        <fullName evidence="14">Bifunctional adenosylcobalamin biosynthesis protein</fullName>
        <ecNumber evidence="14">2.7.1.156</ecNumber>
        <ecNumber evidence="14">2.7.7.62</ecNumber>
    </recommendedName>
</protein>
<comment type="caution">
    <text evidence="15">The sequence shown here is derived from an EMBL/GenBank/DDBJ whole genome shotgun (WGS) entry which is preliminary data.</text>
</comment>
<dbReference type="RefSeq" id="WP_153664379.1">
    <property type="nucleotide sequence ID" value="NZ_JAAIKR010000006.1"/>
</dbReference>
<reference evidence="15 16" key="1">
    <citation type="submission" date="2020-02" db="EMBL/GenBank/DDBJ databases">
        <title>Shewanella WXL01 sp. nov., a marine bacterium isolated from green algae in Luhuitou Fringing Reef (Northern South China Sea).</title>
        <authorList>
            <person name="Wang X."/>
        </authorList>
    </citation>
    <scope>NUCLEOTIDE SEQUENCE [LARGE SCALE GENOMIC DNA]</scope>
    <source>
        <strain evidence="15 16">MCCC 1A01895</strain>
    </source>
</reference>
<keyword evidence="11 14" id="KW-0418">Kinase</keyword>
<comment type="function">
    <text evidence="4 14">Catalyzes ATP-dependent phosphorylation of adenosylcobinamide and addition of GMP to adenosylcobinamide phosphate.</text>
</comment>
<keyword evidence="15" id="KW-0548">Nucleotidyltransferase</keyword>
<sequence length="179" mass="19450">MISLYIGGARSGKSAMAEQALASCITQPITYIATANATRSMSARIALHQQQRPSQWQTLEAPLALAETLQQIDYPDNVIIVDCLTLWLTNQLLAKHNLTAAVTQLCNTLRTTNSHIVLVSTDVGQSLIPDDDMSRAFVNASGLMLQHISAIADNVYYCQAKQPIVLKGLYPANSQLTHG</sequence>
<dbReference type="PANTHER" id="PTHR34848:SF1">
    <property type="entry name" value="BIFUNCTIONAL ADENOSYLCOBALAMIN BIOSYNTHESIS PROTEIN COBU"/>
    <property type="match status" value="1"/>
</dbReference>
<comment type="pathway">
    <text evidence="5 14">Cofactor biosynthesis; adenosylcobalamin biosynthesis; adenosylcobalamin from cob(II)yrinate a,c-diamide: step 6/7.</text>
</comment>
<organism evidence="15 16">
    <name type="scientific">Shewanella intestini</name>
    <dbReference type="NCBI Taxonomy" id="2017544"/>
    <lineage>
        <taxon>Bacteria</taxon>
        <taxon>Pseudomonadati</taxon>
        <taxon>Pseudomonadota</taxon>
        <taxon>Gammaproteobacteria</taxon>
        <taxon>Alteromonadales</taxon>
        <taxon>Shewanellaceae</taxon>
        <taxon>Shewanella</taxon>
    </lineage>
</organism>
<accession>A0ABS5I1P2</accession>
<dbReference type="EC" id="2.7.7.62" evidence="14"/>
<dbReference type="PANTHER" id="PTHR34848">
    <property type="match status" value="1"/>
</dbReference>
<dbReference type="GO" id="GO:0043752">
    <property type="term" value="F:adenosylcobinamide kinase activity"/>
    <property type="evidence" value="ECO:0007669"/>
    <property type="project" value="UniProtKB-EC"/>
</dbReference>
<dbReference type="Pfam" id="PF02283">
    <property type="entry name" value="CobU"/>
    <property type="match status" value="1"/>
</dbReference>
<evidence type="ECO:0000256" key="11">
    <source>
        <dbReference type="ARBA" id="ARBA00022777"/>
    </source>
</evidence>
<keyword evidence="12 14" id="KW-0067">ATP-binding</keyword>